<dbReference type="Gene3D" id="3.40.50.1820">
    <property type="entry name" value="alpha/beta hydrolase"/>
    <property type="match status" value="1"/>
</dbReference>
<dbReference type="InterPro" id="IPR046742">
    <property type="entry name" value="DUF6792"/>
</dbReference>
<keyword evidence="1" id="KW-0677">Repeat</keyword>
<sequence>MMIKLEKDASLIYTVNHEEYAKFIADLKSSSRHEIGELTQDFLNLELHPNTRDLAGLAAMVNGEKEKGGVDLSQQFWLLEYVLLCRAASEKTGYRGAIFYRKENQERHGQLIIAHGGTKFEPGDWQADYDGVVNNRLTPQINSACTFGLNFVQKFSTGSGTPPLKVSITGHSLGGWLAQICTFALKYLHLNETTFELPANNFPSENFHPHCEVFDSPGAFEIIQGLSSLKQFRVLKLKTKPHFGLDITNFVFTPNGVNVVNNHIGDMFLLPLDDDIITGNGGKPSSFLTRQNFTFTKTTHAMARFVRELISNPNPRLVRVEEWILILFRNWDTKKHVYLDKHVNILSLLGSSVKHLFTTKWSQTTKEYDDFMKSALPVGTSSGEEGLKINLHTLSAGAQEVVELLKTVNIWQTYLGGNGGTLRNPNLEILQSLVEIVARSPTRNPILIPSQNYFVMLQNAGLALSRIAEMCGKLENFSVAQIRSCSDRYRDAIQDKFISLEFEEGQEPVTWRDEYRHGNRNLLKLFCLKICVLVETEKGGLSRKNTLILKYGDVNFTNLASPPDGVKFIFVDCINHLSDKIEQKPSIPDCQVTFIIHDPTGTTNNNNNWTNLRIADSSFPEILNQSINLQGVPVKLSEFLNSASGCQEILQCLFNDPDKLYVVLQKRAKLDIGTLPASIFDNVNIYVEPERTFNSMEEAVQIFKVILEGFELPGVILFYEEDGFPDFAKFLQNSLQNYDLKYFILTSDEDPVASFQQYCKNHSETVVELVACRSQGNSLDWKLHYNPDLYRTREILPPAIDTRGLHKWGKDAPVNFKIAAGPGAETWEEVLSINCLLIPDKDNLLENLGLSQRSDLDPANIKSVHLKPGTGGSCELVLHFIDSQPALVIQLEGKQPIHENGIFPDGGSTERFLMCISDSPGMGKSFTMMTMCANILQTSQNNYWAWVFFIQLRDLTGFDRLAKSLLERLDEDNVPETYLELDSIVPFLAQNLKLDSISSIAFRAMLTGHNSSKIFLILDGFDELANSNKQLVSRVLKGLRINSSVNIAMSTRTRDNLLVETSLGIVSHHLLPLGQYEQFLYDIWKGVIRDEKDRLATYSSTLMRKVQNSFVTDNSNSFLGIPLHMKMLSVAFATPARNFSSGLINLDEAVPSQYSLRILIDQFIDTKYKIFFFNKLGLKDAGIWDDLRPSLTWKFERELEFLGGDMLEIGRDGWDALIWEIYRVERKNLQISEDDASREIYRIGLVQGSPKPEFLHRSIAESYVTNFIFKSFKQFSQDERRHGDGENGAFAQKLFVAGKSAVLEIGRRLIRSFLNELVKTDDQILSQLRDGSLPRIATRGVDDDILSCFYELVRLEHSSTDLFGFLANTFFNWGQTSRYILVLFALSGLSVIPMTQTTLEIVFMLIRSFRLQIGENSIDEIMESQPSSSNEFAIIKSILLYTPDNLAWYRFRADFKPFLLNKESAMSQFGPISKDLLGKEEVRDRLEERYGICGDEFETSVKFVDWLLEFMEILGKDLRAEISRRDA</sequence>
<evidence type="ECO:0000313" key="4">
    <source>
        <dbReference type="EMBL" id="OXA63061.1"/>
    </source>
</evidence>
<dbReference type="SUPFAM" id="SSF53474">
    <property type="entry name" value="alpha/beta-Hydrolases"/>
    <property type="match status" value="1"/>
</dbReference>
<evidence type="ECO:0008006" key="6">
    <source>
        <dbReference type="Google" id="ProtNLM"/>
    </source>
</evidence>
<feature type="domain" description="DUF6792" evidence="2">
    <location>
        <begin position="88"/>
        <end position="181"/>
    </location>
</feature>
<dbReference type="OrthoDB" id="6693298at2759"/>
<evidence type="ECO:0000259" key="2">
    <source>
        <dbReference type="Pfam" id="PF20591"/>
    </source>
</evidence>
<accession>A0A226F1H4</accession>
<proteinExistence type="predicted"/>
<dbReference type="InterPro" id="IPR029058">
    <property type="entry name" value="AB_hydrolase_fold"/>
</dbReference>
<comment type="caution">
    <text evidence="4">The sequence shown here is derived from an EMBL/GenBank/DDBJ whole genome shotgun (WGS) entry which is preliminary data.</text>
</comment>
<dbReference type="InterPro" id="IPR056884">
    <property type="entry name" value="NPHP3-like_N"/>
</dbReference>
<dbReference type="Pfam" id="PF24883">
    <property type="entry name" value="NPHP3_N"/>
    <property type="match status" value="1"/>
</dbReference>
<organism evidence="4 5">
    <name type="scientific">Folsomia candida</name>
    <name type="common">Springtail</name>
    <dbReference type="NCBI Taxonomy" id="158441"/>
    <lineage>
        <taxon>Eukaryota</taxon>
        <taxon>Metazoa</taxon>
        <taxon>Ecdysozoa</taxon>
        <taxon>Arthropoda</taxon>
        <taxon>Hexapoda</taxon>
        <taxon>Collembola</taxon>
        <taxon>Entomobryomorpha</taxon>
        <taxon>Isotomoidea</taxon>
        <taxon>Isotomidae</taxon>
        <taxon>Proisotominae</taxon>
        <taxon>Folsomia</taxon>
    </lineage>
</organism>
<feature type="domain" description="Nephrocystin 3-like N-terminal" evidence="3">
    <location>
        <begin position="910"/>
        <end position="1047"/>
    </location>
</feature>
<dbReference type="Proteomes" id="UP000198287">
    <property type="component" value="Unassembled WGS sequence"/>
</dbReference>
<protein>
    <recommendedName>
        <fullName evidence="6">NACHT domain-containing protein</fullName>
    </recommendedName>
</protein>
<reference evidence="4 5" key="1">
    <citation type="submission" date="2015-12" db="EMBL/GenBank/DDBJ databases">
        <title>The genome of Folsomia candida.</title>
        <authorList>
            <person name="Faddeeva A."/>
            <person name="Derks M.F."/>
            <person name="Anvar Y."/>
            <person name="Smit S."/>
            <person name="Van Straalen N."/>
            <person name="Roelofs D."/>
        </authorList>
    </citation>
    <scope>NUCLEOTIDE SEQUENCE [LARGE SCALE GENOMIC DNA]</scope>
    <source>
        <strain evidence="4 5">VU population</strain>
        <tissue evidence="4">Whole body</tissue>
    </source>
</reference>
<evidence type="ECO:0000259" key="3">
    <source>
        <dbReference type="Pfam" id="PF24883"/>
    </source>
</evidence>
<keyword evidence="5" id="KW-1185">Reference proteome</keyword>
<name>A0A226F1H4_FOLCA</name>
<evidence type="ECO:0000313" key="5">
    <source>
        <dbReference type="Proteomes" id="UP000198287"/>
    </source>
</evidence>
<dbReference type="Pfam" id="PF20591">
    <property type="entry name" value="DUF6792"/>
    <property type="match status" value="1"/>
</dbReference>
<dbReference type="InterPro" id="IPR027417">
    <property type="entry name" value="P-loop_NTPase"/>
</dbReference>
<gene>
    <name evidence="4" type="ORF">Fcan01_00483</name>
</gene>
<dbReference type="Gene3D" id="3.40.50.300">
    <property type="entry name" value="P-loop containing nucleotide triphosphate hydrolases"/>
    <property type="match status" value="1"/>
</dbReference>
<evidence type="ECO:0000256" key="1">
    <source>
        <dbReference type="ARBA" id="ARBA00022737"/>
    </source>
</evidence>
<dbReference type="EMBL" id="LNIX01000001">
    <property type="protein sequence ID" value="OXA63061.1"/>
    <property type="molecule type" value="Genomic_DNA"/>
</dbReference>